<reference evidence="7 8" key="1">
    <citation type="submission" date="2016-10" db="EMBL/GenBank/DDBJ databases">
        <authorList>
            <person name="de Groot N.N."/>
        </authorList>
    </citation>
    <scope>NUCLEOTIDE SEQUENCE [LARGE SCALE GENOMIC DNA]</scope>
    <source>
        <strain evidence="7 8">CGMCC 4.3143</strain>
    </source>
</reference>
<feature type="transmembrane region" description="Helical" evidence="5">
    <location>
        <begin position="126"/>
        <end position="150"/>
    </location>
</feature>
<protein>
    <submittedName>
        <fullName evidence="7">ABC-2 type transport system permease protein</fullName>
    </submittedName>
</protein>
<dbReference type="GO" id="GO:0140359">
    <property type="term" value="F:ABC-type transporter activity"/>
    <property type="evidence" value="ECO:0007669"/>
    <property type="project" value="InterPro"/>
</dbReference>
<comment type="subcellular location">
    <subcellularLocation>
        <location evidence="1">Membrane</location>
        <topology evidence="1">Multi-pass membrane protein</topology>
    </subcellularLocation>
</comment>
<keyword evidence="2 5" id="KW-0812">Transmembrane</keyword>
<proteinExistence type="predicted"/>
<feature type="transmembrane region" description="Helical" evidence="5">
    <location>
        <begin position="162"/>
        <end position="187"/>
    </location>
</feature>
<dbReference type="OrthoDB" id="3399482at2"/>
<evidence type="ECO:0000256" key="1">
    <source>
        <dbReference type="ARBA" id="ARBA00004141"/>
    </source>
</evidence>
<dbReference type="EMBL" id="FNBE01000005">
    <property type="protein sequence ID" value="SDF46968.1"/>
    <property type="molecule type" value="Genomic_DNA"/>
</dbReference>
<gene>
    <name evidence="7" type="ORF">SAMN05216377_10542</name>
</gene>
<accession>A0A1G7LBV8</accession>
<dbReference type="GO" id="GO:0016020">
    <property type="term" value="C:membrane"/>
    <property type="evidence" value="ECO:0007669"/>
    <property type="project" value="UniProtKB-SubCell"/>
</dbReference>
<evidence type="ECO:0000259" key="6">
    <source>
        <dbReference type="Pfam" id="PF12698"/>
    </source>
</evidence>
<evidence type="ECO:0000256" key="4">
    <source>
        <dbReference type="ARBA" id="ARBA00023136"/>
    </source>
</evidence>
<keyword evidence="3 5" id="KW-1133">Transmembrane helix</keyword>
<keyword evidence="4 5" id="KW-0472">Membrane</keyword>
<sequence>MDRVLALTRSELRTIFRNKTVLISTLAIPLGMGVFFALTGFGEGSGANVIAMQLVMVLGLGIYVTATQTLVARRQSLVLKRLRTSGISDGGLLVATIAPAAVLALVQMVLFVGVDMAFGLPVPTSPLAIVLAVVGGVALVVTAALATSIVTPTAERAQITTLPLFFVMVGAAVVLSFLPLDGMAIMVNLVPGAALGSLSNVAFGGSAFSLVQVAALVLWPAVFATYARRNFRWEART</sequence>
<organism evidence="7 8">
    <name type="scientific">Pseudonocardia oroxyli</name>
    <dbReference type="NCBI Taxonomy" id="366584"/>
    <lineage>
        <taxon>Bacteria</taxon>
        <taxon>Bacillati</taxon>
        <taxon>Actinomycetota</taxon>
        <taxon>Actinomycetes</taxon>
        <taxon>Pseudonocardiales</taxon>
        <taxon>Pseudonocardiaceae</taxon>
        <taxon>Pseudonocardia</taxon>
    </lineage>
</organism>
<feature type="transmembrane region" description="Helical" evidence="5">
    <location>
        <begin position="50"/>
        <end position="71"/>
    </location>
</feature>
<evidence type="ECO:0000256" key="5">
    <source>
        <dbReference type="SAM" id="Phobius"/>
    </source>
</evidence>
<evidence type="ECO:0000313" key="8">
    <source>
        <dbReference type="Proteomes" id="UP000198967"/>
    </source>
</evidence>
<dbReference type="Proteomes" id="UP000198967">
    <property type="component" value="Unassembled WGS sequence"/>
</dbReference>
<feature type="transmembrane region" description="Helical" evidence="5">
    <location>
        <begin position="207"/>
        <end position="227"/>
    </location>
</feature>
<dbReference type="InterPro" id="IPR013525">
    <property type="entry name" value="ABC2_TM"/>
</dbReference>
<keyword evidence="8" id="KW-1185">Reference proteome</keyword>
<dbReference type="AlphaFoldDB" id="A0A1G7LBV8"/>
<dbReference type="Pfam" id="PF12698">
    <property type="entry name" value="ABC2_membrane_3"/>
    <property type="match status" value="1"/>
</dbReference>
<feature type="domain" description="ABC-2 type transporter transmembrane" evidence="6">
    <location>
        <begin position="42"/>
        <end position="202"/>
    </location>
</feature>
<feature type="transmembrane region" description="Helical" evidence="5">
    <location>
        <begin position="92"/>
        <end position="114"/>
    </location>
</feature>
<dbReference type="STRING" id="366584.SAMN05216377_10542"/>
<evidence type="ECO:0000256" key="3">
    <source>
        <dbReference type="ARBA" id="ARBA00022989"/>
    </source>
</evidence>
<evidence type="ECO:0000313" key="7">
    <source>
        <dbReference type="EMBL" id="SDF46968.1"/>
    </source>
</evidence>
<name>A0A1G7LBV8_PSEOR</name>
<feature type="transmembrane region" description="Helical" evidence="5">
    <location>
        <begin position="21"/>
        <end position="38"/>
    </location>
</feature>
<dbReference type="RefSeq" id="WP_093080266.1">
    <property type="nucleotide sequence ID" value="NZ_FNBE01000005.1"/>
</dbReference>
<evidence type="ECO:0000256" key="2">
    <source>
        <dbReference type="ARBA" id="ARBA00022692"/>
    </source>
</evidence>